<sequence>MGQTKVVAAIIKKNNLFLIVQRNRNKHLGLKWEFPGGKVFLNETSKEALIREIKEELNVTINVQEKIAEEKYKDNKIDIVLHYFLCTLQNGSMVLNEHENFAWVEKKDFNKYDFAEGDGNILSLL</sequence>
<comment type="catalytic activity">
    <reaction evidence="10">
        <text>8-oxo-dGTP + H2O = 8-oxo-dGMP + diphosphate + H(+)</text>
        <dbReference type="Rhea" id="RHEA:31575"/>
        <dbReference type="ChEBI" id="CHEBI:15377"/>
        <dbReference type="ChEBI" id="CHEBI:15378"/>
        <dbReference type="ChEBI" id="CHEBI:33019"/>
        <dbReference type="ChEBI" id="CHEBI:63224"/>
        <dbReference type="ChEBI" id="CHEBI:77896"/>
        <dbReference type="EC" id="3.6.1.55"/>
    </reaction>
</comment>
<reference evidence="13" key="1">
    <citation type="submission" date="2018-05" db="EMBL/GenBank/DDBJ databases">
        <authorList>
            <person name="Lanie J.A."/>
            <person name="Ng W.-L."/>
            <person name="Kazmierczak K.M."/>
            <person name="Andrzejewski T.M."/>
            <person name="Davidsen T.M."/>
            <person name="Wayne K.J."/>
            <person name="Tettelin H."/>
            <person name="Glass J.I."/>
            <person name="Rusch D."/>
            <person name="Podicherti R."/>
            <person name="Tsui H.-C.T."/>
            <person name="Winkler M.E."/>
        </authorList>
    </citation>
    <scope>NUCLEOTIDE SEQUENCE</scope>
</reference>
<dbReference type="InterPro" id="IPR015797">
    <property type="entry name" value="NUDIX_hydrolase-like_dom_sf"/>
</dbReference>
<dbReference type="PROSITE" id="PS51462">
    <property type="entry name" value="NUDIX"/>
    <property type="match status" value="1"/>
</dbReference>
<evidence type="ECO:0000256" key="8">
    <source>
        <dbReference type="ARBA" id="ARBA00022842"/>
    </source>
</evidence>
<keyword evidence="7" id="KW-0378">Hydrolase</keyword>
<gene>
    <name evidence="13" type="ORF">METZ01_LOCUS104823</name>
</gene>
<dbReference type="EMBL" id="UINC01011833">
    <property type="protein sequence ID" value="SVA51969.1"/>
    <property type="molecule type" value="Genomic_DNA"/>
</dbReference>
<evidence type="ECO:0000256" key="6">
    <source>
        <dbReference type="ARBA" id="ARBA00022763"/>
    </source>
</evidence>
<evidence type="ECO:0000256" key="10">
    <source>
        <dbReference type="ARBA" id="ARBA00035861"/>
    </source>
</evidence>
<dbReference type="Gene3D" id="3.90.79.10">
    <property type="entry name" value="Nucleoside Triphosphate Pyrophosphohydrolase"/>
    <property type="match status" value="1"/>
</dbReference>
<accession>A0A381WHL4</accession>
<evidence type="ECO:0000256" key="2">
    <source>
        <dbReference type="ARBA" id="ARBA00005582"/>
    </source>
</evidence>
<keyword evidence="9" id="KW-0234">DNA repair</keyword>
<evidence type="ECO:0000256" key="5">
    <source>
        <dbReference type="ARBA" id="ARBA00022723"/>
    </source>
</evidence>
<comment type="similarity">
    <text evidence="2">Belongs to the Nudix hydrolase family.</text>
</comment>
<dbReference type="CDD" id="cd03425">
    <property type="entry name" value="NUDIX_MutT_NudA_like"/>
    <property type="match status" value="1"/>
</dbReference>
<dbReference type="EC" id="3.6.1.55" evidence="11"/>
<organism evidence="13">
    <name type="scientific">marine metagenome</name>
    <dbReference type="NCBI Taxonomy" id="408172"/>
    <lineage>
        <taxon>unclassified sequences</taxon>
        <taxon>metagenomes</taxon>
        <taxon>ecological metagenomes</taxon>
    </lineage>
</organism>
<evidence type="ECO:0000259" key="12">
    <source>
        <dbReference type="PROSITE" id="PS51462"/>
    </source>
</evidence>
<dbReference type="GO" id="GO:0006260">
    <property type="term" value="P:DNA replication"/>
    <property type="evidence" value="ECO:0007669"/>
    <property type="project" value="UniProtKB-KW"/>
</dbReference>
<dbReference type="GO" id="GO:0006281">
    <property type="term" value="P:DNA repair"/>
    <property type="evidence" value="ECO:0007669"/>
    <property type="project" value="UniProtKB-KW"/>
</dbReference>
<dbReference type="PANTHER" id="PTHR47707:SF1">
    <property type="entry name" value="NUDIX HYDROLASE FAMILY PROTEIN"/>
    <property type="match status" value="1"/>
</dbReference>
<dbReference type="AlphaFoldDB" id="A0A381WHL4"/>
<evidence type="ECO:0000256" key="3">
    <source>
        <dbReference type="ARBA" id="ARBA00022457"/>
    </source>
</evidence>
<dbReference type="InterPro" id="IPR020084">
    <property type="entry name" value="NUDIX_hydrolase_CS"/>
</dbReference>
<keyword evidence="6" id="KW-0227">DNA damage</keyword>
<evidence type="ECO:0000256" key="9">
    <source>
        <dbReference type="ARBA" id="ARBA00023204"/>
    </source>
</evidence>
<dbReference type="GO" id="GO:0046872">
    <property type="term" value="F:metal ion binding"/>
    <property type="evidence" value="ECO:0007669"/>
    <property type="project" value="UniProtKB-KW"/>
</dbReference>
<feature type="domain" description="Nudix hydrolase" evidence="12">
    <location>
        <begin position="2"/>
        <end position="125"/>
    </location>
</feature>
<evidence type="ECO:0000256" key="11">
    <source>
        <dbReference type="ARBA" id="ARBA00038905"/>
    </source>
</evidence>
<keyword evidence="8" id="KW-0460">Magnesium</keyword>
<dbReference type="GO" id="GO:0008413">
    <property type="term" value="F:8-oxo-7,8-dihydroguanosine triphosphate pyrophosphatase activity"/>
    <property type="evidence" value="ECO:0007669"/>
    <property type="project" value="TreeGrafter"/>
</dbReference>
<comment type="cofactor">
    <cofactor evidence="1">
        <name>Mg(2+)</name>
        <dbReference type="ChEBI" id="CHEBI:18420"/>
    </cofactor>
</comment>
<keyword evidence="3" id="KW-0515">Mutator protein</keyword>
<dbReference type="SUPFAM" id="SSF55811">
    <property type="entry name" value="Nudix"/>
    <property type="match status" value="1"/>
</dbReference>
<dbReference type="GO" id="GO:0035539">
    <property type="term" value="F:8-oxo-7,8-dihydrodeoxyguanosine triphosphate pyrophosphatase activity"/>
    <property type="evidence" value="ECO:0007669"/>
    <property type="project" value="UniProtKB-EC"/>
</dbReference>
<dbReference type="Pfam" id="PF00293">
    <property type="entry name" value="NUDIX"/>
    <property type="match status" value="1"/>
</dbReference>
<evidence type="ECO:0000313" key="13">
    <source>
        <dbReference type="EMBL" id="SVA51969.1"/>
    </source>
</evidence>
<keyword evidence="5" id="KW-0479">Metal-binding</keyword>
<dbReference type="PROSITE" id="PS00893">
    <property type="entry name" value="NUDIX_BOX"/>
    <property type="match status" value="1"/>
</dbReference>
<dbReference type="GO" id="GO:0044715">
    <property type="term" value="F:8-oxo-dGDP phosphatase activity"/>
    <property type="evidence" value="ECO:0007669"/>
    <property type="project" value="TreeGrafter"/>
</dbReference>
<dbReference type="PANTHER" id="PTHR47707">
    <property type="entry name" value="8-OXO-DGTP DIPHOSPHATASE"/>
    <property type="match status" value="1"/>
</dbReference>
<name>A0A381WHL4_9ZZZZ</name>
<protein>
    <recommendedName>
        <fullName evidence="11">8-oxo-dGTP diphosphatase</fullName>
        <ecNumber evidence="11">3.6.1.55</ecNumber>
    </recommendedName>
</protein>
<evidence type="ECO:0000256" key="4">
    <source>
        <dbReference type="ARBA" id="ARBA00022705"/>
    </source>
</evidence>
<dbReference type="InterPro" id="IPR000086">
    <property type="entry name" value="NUDIX_hydrolase_dom"/>
</dbReference>
<dbReference type="InterPro" id="IPR047127">
    <property type="entry name" value="MutT-like"/>
</dbReference>
<evidence type="ECO:0000256" key="1">
    <source>
        <dbReference type="ARBA" id="ARBA00001946"/>
    </source>
</evidence>
<dbReference type="GO" id="GO:0044716">
    <property type="term" value="F:8-oxo-GDP phosphatase activity"/>
    <property type="evidence" value="ECO:0007669"/>
    <property type="project" value="TreeGrafter"/>
</dbReference>
<proteinExistence type="inferred from homology"/>
<evidence type="ECO:0000256" key="7">
    <source>
        <dbReference type="ARBA" id="ARBA00022801"/>
    </source>
</evidence>
<keyword evidence="4" id="KW-0235">DNA replication</keyword>